<dbReference type="RefSeq" id="WP_137606904.1">
    <property type="nucleotide sequence ID" value="NZ_BJDH01000003.1"/>
</dbReference>
<dbReference type="InterPro" id="IPR008928">
    <property type="entry name" value="6-hairpin_glycosidase_sf"/>
</dbReference>
<comment type="caution">
    <text evidence="3">The sequence shown here is derived from an EMBL/GenBank/DDBJ whole genome shotgun (WGS) entry which is preliminary data.</text>
</comment>
<proteinExistence type="inferred from homology"/>
<comment type="similarity">
    <text evidence="2">Belongs to the glycosyl hydrolase 88 family.</text>
</comment>
<reference evidence="4" key="1">
    <citation type="journal article" date="2019" name="Int. J. Syst. Evol. Microbiol.">
        <title>The Global Catalogue of Microorganisms (GCM) 10K type strain sequencing project: providing services to taxonomists for standard genome sequencing and annotation.</title>
        <authorList>
            <consortium name="The Broad Institute Genomics Platform"/>
            <consortium name="The Broad Institute Genome Sequencing Center for Infectious Disease"/>
            <person name="Wu L."/>
            <person name="Ma J."/>
        </authorList>
    </citation>
    <scope>NUCLEOTIDE SEQUENCE [LARGE SCALE GENOMIC DNA]</scope>
    <source>
        <strain evidence="4">CCM 8934</strain>
    </source>
</reference>
<accession>A0ABW1UIR0</accession>
<dbReference type="InterPro" id="IPR052369">
    <property type="entry name" value="UG_Glycosaminoglycan_Hydrolase"/>
</dbReference>
<evidence type="ECO:0000313" key="3">
    <source>
        <dbReference type="EMBL" id="MFC6295172.1"/>
    </source>
</evidence>
<dbReference type="InterPro" id="IPR012341">
    <property type="entry name" value="6hp_glycosidase-like_sf"/>
</dbReference>
<evidence type="ECO:0000256" key="2">
    <source>
        <dbReference type="ARBA" id="ARBA00038358"/>
    </source>
</evidence>
<protein>
    <submittedName>
        <fullName evidence="3">Glycoside hydrolase family 88 protein</fullName>
    </submittedName>
</protein>
<evidence type="ECO:0000313" key="4">
    <source>
        <dbReference type="Proteomes" id="UP001596227"/>
    </source>
</evidence>
<dbReference type="GO" id="GO:0016787">
    <property type="term" value="F:hydrolase activity"/>
    <property type="evidence" value="ECO:0007669"/>
    <property type="project" value="UniProtKB-KW"/>
</dbReference>
<sequence>MQYKLDEKTKQQLQQIWQQVETKLAVTSDRIKTNMPYIAVKHRYADIGHQQLTWWTNGFWAGILWQMYHATQESKYLKYARQIETDLDQALAQFDDLDHDVGFVWLNAAVADYRMTANPAAKQRGLRAATILAGRYNPAGGFLVAWNGPEQQGQVIVDCFMNLSLLYWASEVTKDPRFAAIATQHAQTATAALLRPDGSSNHIAVFDPKSGELQTTLGGQGYGQGSAWARGQAWVIYGLTLAFCHNHQPQYLDQAKQAANFFIANVALNDYVSVIDFRAPADPVYYDTTATAITICGLLELVKWLPEAEGRFYLQAALKMFMALTTKFCDFDIDHDELLTKGSAKYHRATDREVPIIYGDAFYVEALLRLLDLDLSIY</sequence>
<gene>
    <name evidence="3" type="ORF">ACFQH1_08150</name>
</gene>
<dbReference type="InterPro" id="IPR010905">
    <property type="entry name" value="Glyco_hydro_88"/>
</dbReference>
<dbReference type="EMBL" id="JBHSSB010000016">
    <property type="protein sequence ID" value="MFC6295172.1"/>
    <property type="molecule type" value="Genomic_DNA"/>
</dbReference>
<dbReference type="Gene3D" id="1.50.10.10">
    <property type="match status" value="1"/>
</dbReference>
<keyword evidence="1 3" id="KW-0378">Hydrolase</keyword>
<dbReference type="PANTHER" id="PTHR36845">
    <property type="entry name" value="HYDROLASE, PUTATIVE (AFU_ORTHOLOGUE AFUA_7G05090)-RELATED"/>
    <property type="match status" value="1"/>
</dbReference>
<organism evidence="3 4">
    <name type="scientific">Lactiplantibacillus daoliensis</name>
    <dbReference type="NCBI Taxonomy" id="2559916"/>
    <lineage>
        <taxon>Bacteria</taxon>
        <taxon>Bacillati</taxon>
        <taxon>Bacillota</taxon>
        <taxon>Bacilli</taxon>
        <taxon>Lactobacillales</taxon>
        <taxon>Lactobacillaceae</taxon>
        <taxon>Lactiplantibacillus</taxon>
    </lineage>
</organism>
<name>A0ABW1UIR0_9LACO</name>
<dbReference type="Proteomes" id="UP001596227">
    <property type="component" value="Unassembled WGS sequence"/>
</dbReference>
<evidence type="ECO:0000256" key="1">
    <source>
        <dbReference type="ARBA" id="ARBA00022801"/>
    </source>
</evidence>
<dbReference type="Pfam" id="PF07470">
    <property type="entry name" value="Glyco_hydro_88"/>
    <property type="match status" value="1"/>
</dbReference>
<keyword evidence="4" id="KW-1185">Reference proteome</keyword>
<dbReference type="PANTHER" id="PTHR36845:SF1">
    <property type="entry name" value="HYDROLASE, PUTATIVE (AFU_ORTHOLOGUE AFUA_7G05090)-RELATED"/>
    <property type="match status" value="1"/>
</dbReference>
<dbReference type="SUPFAM" id="SSF48208">
    <property type="entry name" value="Six-hairpin glycosidases"/>
    <property type="match status" value="1"/>
</dbReference>